<dbReference type="RefSeq" id="WP_176064816.1">
    <property type="nucleotide sequence ID" value="NZ_BJTG01000004.1"/>
</dbReference>
<keyword evidence="3" id="KW-1185">Reference proteome</keyword>
<dbReference type="EMBL" id="BJTG01000004">
    <property type="protein sequence ID" value="GEJ57359.1"/>
    <property type="molecule type" value="Genomic_DNA"/>
</dbReference>
<proteinExistence type="predicted"/>
<evidence type="ECO:0000313" key="2">
    <source>
        <dbReference type="EMBL" id="GEJ57359.1"/>
    </source>
</evidence>
<gene>
    <name evidence="2" type="ORF">AMYX_21000</name>
</gene>
<dbReference type="AlphaFoldDB" id="A0A7I9VMK3"/>
<feature type="region of interest" description="Disordered" evidence="1">
    <location>
        <begin position="82"/>
        <end position="103"/>
    </location>
</feature>
<evidence type="ECO:0000256" key="1">
    <source>
        <dbReference type="SAM" id="MobiDB-lite"/>
    </source>
</evidence>
<dbReference type="Proteomes" id="UP000503640">
    <property type="component" value="Unassembled WGS sequence"/>
</dbReference>
<name>A0A7I9VMK3_9BACT</name>
<evidence type="ECO:0000313" key="3">
    <source>
        <dbReference type="Proteomes" id="UP000503640"/>
    </source>
</evidence>
<organism evidence="2 3">
    <name type="scientific">Anaeromyxobacter diazotrophicus</name>
    <dbReference type="NCBI Taxonomy" id="2590199"/>
    <lineage>
        <taxon>Bacteria</taxon>
        <taxon>Pseudomonadati</taxon>
        <taxon>Myxococcota</taxon>
        <taxon>Myxococcia</taxon>
        <taxon>Myxococcales</taxon>
        <taxon>Cystobacterineae</taxon>
        <taxon>Anaeromyxobacteraceae</taxon>
        <taxon>Anaeromyxobacter</taxon>
    </lineage>
</organism>
<protein>
    <submittedName>
        <fullName evidence="2">Uncharacterized protein</fullName>
    </submittedName>
</protein>
<accession>A0A7I9VMK3</accession>
<reference evidence="3" key="1">
    <citation type="journal article" date="2020" name="Appl. Environ. Microbiol.">
        <title>Diazotrophic Anaeromyxobacter Isolates from Soils.</title>
        <authorList>
            <person name="Masuda Y."/>
            <person name="Yamanaka H."/>
            <person name="Xu Z.X."/>
            <person name="Shiratori Y."/>
            <person name="Aono T."/>
            <person name="Amachi S."/>
            <person name="Senoo K."/>
            <person name="Itoh H."/>
        </authorList>
    </citation>
    <scope>NUCLEOTIDE SEQUENCE [LARGE SCALE GENOMIC DNA]</scope>
    <source>
        <strain evidence="3">R267</strain>
    </source>
</reference>
<sequence length="103" mass="10712">MSKGIAGGLLEQGARAVSRAAGAVLSDPRGQEAVARAVGLAQRGLRTFEAVQERALHAAGLAARPDYHELRKQVARLKRKARELSEKLEAGGGAGPDDGDGSR</sequence>
<comment type="caution">
    <text evidence="2">The sequence shown here is derived from an EMBL/GenBank/DDBJ whole genome shotgun (WGS) entry which is preliminary data.</text>
</comment>